<dbReference type="AlphaFoldDB" id="A0AB36TLA5"/>
<dbReference type="Proteomes" id="UP000223596">
    <property type="component" value="Unassembled WGS sequence"/>
</dbReference>
<sequence>MGIFIKVLFYVSGFIIFWAMIGYPVSLKLIGKCYKSRKLEKDYNHQPTVTVMVVAHNEEKVILEKLNNILELDYPQDKIEILVASDNSTDQTNNIVKEFIKKHPERKIRLYEVKARKGKTNAQNEAQKTVTTEYLVMTDANSMLDRNAVKELMAAFTSDDIAYVCGRLSIVNREASDVSSAEAGYWDSDLATREIEGRIQTITAGNGALYACRNSEYHDFDPIQCHDAAMPLYYALKGKRAICNHDAVAYEKAGEVIEDEFKRKVRMNRTILMAILPDIRILNVFKYKWFSYFYFGHRTCRYLLWIAHLIVLLSNALLLANSKFYLLTFTGQLLFYLISLIGTVTRTKNKYVSLIYYYTVTIIAQWFGVYNIVTGRAKPFWEKAESTR</sequence>
<evidence type="ECO:0000256" key="4">
    <source>
        <dbReference type="SAM" id="Phobius"/>
    </source>
</evidence>
<evidence type="ECO:0000259" key="5">
    <source>
        <dbReference type="Pfam" id="PF00535"/>
    </source>
</evidence>
<feature type="transmembrane region" description="Helical" evidence="4">
    <location>
        <begin position="324"/>
        <end position="343"/>
    </location>
</feature>
<dbReference type="CDD" id="cd06439">
    <property type="entry name" value="CESA_like_1"/>
    <property type="match status" value="1"/>
</dbReference>
<keyword evidence="4" id="KW-1133">Transmembrane helix</keyword>
<comment type="caution">
    <text evidence="6">The sequence shown here is derived from an EMBL/GenBank/DDBJ whole genome shotgun (WGS) entry which is preliminary data.</text>
</comment>
<gene>
    <name evidence="6" type="ORF">M972_113131</name>
</gene>
<keyword evidence="3" id="KW-0808">Transferase</keyword>
<organism evidence="6 7">
    <name type="scientific">Acetivibrio thermocellus AD2</name>
    <dbReference type="NCBI Taxonomy" id="1138384"/>
    <lineage>
        <taxon>Bacteria</taxon>
        <taxon>Bacillati</taxon>
        <taxon>Bacillota</taxon>
        <taxon>Clostridia</taxon>
        <taxon>Eubacteriales</taxon>
        <taxon>Oscillospiraceae</taxon>
        <taxon>Acetivibrio</taxon>
    </lineage>
</organism>
<evidence type="ECO:0000313" key="6">
    <source>
        <dbReference type="EMBL" id="PFH04301.1"/>
    </source>
</evidence>
<evidence type="ECO:0000256" key="1">
    <source>
        <dbReference type="ARBA" id="ARBA00006739"/>
    </source>
</evidence>
<dbReference type="PANTHER" id="PTHR43630">
    <property type="entry name" value="POLY-BETA-1,6-N-ACETYL-D-GLUCOSAMINE SYNTHASE"/>
    <property type="match status" value="1"/>
</dbReference>
<dbReference type="PANTHER" id="PTHR43630:SF1">
    <property type="entry name" value="POLY-BETA-1,6-N-ACETYL-D-GLUCOSAMINE SYNTHASE"/>
    <property type="match status" value="1"/>
</dbReference>
<keyword evidence="4" id="KW-0812">Transmembrane</keyword>
<dbReference type="Gene3D" id="3.90.550.10">
    <property type="entry name" value="Spore Coat Polysaccharide Biosynthesis Protein SpsA, Chain A"/>
    <property type="match status" value="1"/>
</dbReference>
<feature type="transmembrane region" description="Helical" evidence="4">
    <location>
        <begin position="355"/>
        <end position="373"/>
    </location>
</feature>
<dbReference type="GO" id="GO:0016757">
    <property type="term" value="F:glycosyltransferase activity"/>
    <property type="evidence" value="ECO:0007669"/>
    <property type="project" value="UniProtKB-KW"/>
</dbReference>
<feature type="transmembrane region" description="Helical" evidence="4">
    <location>
        <begin position="7"/>
        <end position="31"/>
    </location>
</feature>
<dbReference type="RefSeq" id="WP_003513399.1">
    <property type="nucleotide sequence ID" value="NZ_CP013828.1"/>
</dbReference>
<protein>
    <submittedName>
        <fullName evidence="6">Cellulose synthase/poly-beta-1,6-N-acetylglucosamine synthase-like glycosyltransferase</fullName>
    </submittedName>
</protein>
<evidence type="ECO:0000256" key="2">
    <source>
        <dbReference type="ARBA" id="ARBA00022676"/>
    </source>
</evidence>
<comment type="similarity">
    <text evidence="1">Belongs to the glycosyltransferase 2 family.</text>
</comment>
<feature type="domain" description="Glycosyltransferase 2-like" evidence="5">
    <location>
        <begin position="50"/>
        <end position="178"/>
    </location>
</feature>
<dbReference type="InterPro" id="IPR001173">
    <property type="entry name" value="Glyco_trans_2-like"/>
</dbReference>
<reference evidence="6 7" key="1">
    <citation type="submission" date="2017-09" db="EMBL/GenBank/DDBJ databases">
        <title>Evaluation of Pacific Biosciences Sequencing Technology to Finishing C. thermocellum Genome Sequences.</title>
        <authorList>
            <person name="Brown S."/>
        </authorList>
    </citation>
    <scope>NUCLEOTIDE SEQUENCE [LARGE SCALE GENOMIC DNA]</scope>
    <source>
        <strain evidence="6 7">AD2</strain>
    </source>
</reference>
<proteinExistence type="inferred from homology"/>
<keyword evidence="4" id="KW-0472">Membrane</keyword>
<evidence type="ECO:0000313" key="7">
    <source>
        <dbReference type="Proteomes" id="UP000223596"/>
    </source>
</evidence>
<dbReference type="SUPFAM" id="SSF53448">
    <property type="entry name" value="Nucleotide-diphospho-sugar transferases"/>
    <property type="match status" value="1"/>
</dbReference>
<accession>A0AB36TLA5</accession>
<dbReference type="InterPro" id="IPR029044">
    <property type="entry name" value="Nucleotide-diphossugar_trans"/>
</dbReference>
<feature type="transmembrane region" description="Helical" evidence="4">
    <location>
        <begin position="302"/>
        <end position="319"/>
    </location>
</feature>
<name>A0AB36TLA5_ACETH</name>
<dbReference type="EMBL" id="PDBW01000001">
    <property type="protein sequence ID" value="PFH04301.1"/>
    <property type="molecule type" value="Genomic_DNA"/>
</dbReference>
<keyword evidence="2" id="KW-0328">Glycosyltransferase</keyword>
<evidence type="ECO:0000256" key="3">
    <source>
        <dbReference type="ARBA" id="ARBA00022679"/>
    </source>
</evidence>
<dbReference type="Pfam" id="PF00535">
    <property type="entry name" value="Glycos_transf_2"/>
    <property type="match status" value="1"/>
</dbReference>